<comment type="caution">
    <text evidence="3">The sequence shown here is derived from an EMBL/GenBank/DDBJ whole genome shotgun (WGS) entry which is preliminary data.</text>
</comment>
<evidence type="ECO:0000313" key="4">
    <source>
        <dbReference type="Proteomes" id="UP000248689"/>
    </source>
</evidence>
<keyword evidence="2" id="KW-0472">Membrane</keyword>
<organism evidence="3 4">
    <name type="scientific">Glaesserella australis</name>
    <dbReference type="NCBI Taxonomy" id="2094024"/>
    <lineage>
        <taxon>Bacteria</taxon>
        <taxon>Pseudomonadati</taxon>
        <taxon>Pseudomonadota</taxon>
        <taxon>Gammaproteobacteria</taxon>
        <taxon>Pasteurellales</taxon>
        <taxon>Pasteurellaceae</taxon>
        <taxon>Glaesserella</taxon>
    </lineage>
</organism>
<keyword evidence="4" id="KW-1185">Reference proteome</keyword>
<keyword evidence="2" id="KW-0812">Transmembrane</keyword>
<dbReference type="OrthoDB" id="5685464at2"/>
<feature type="transmembrane region" description="Helical" evidence="2">
    <location>
        <begin position="6"/>
        <end position="25"/>
    </location>
</feature>
<accession>A0A328BYM3</accession>
<dbReference type="AlphaFoldDB" id="A0A328BYM3"/>
<dbReference type="Proteomes" id="UP000248689">
    <property type="component" value="Unassembled WGS sequence"/>
</dbReference>
<proteinExistence type="predicted"/>
<protein>
    <recommendedName>
        <fullName evidence="5">DUF2681 domain-containing protein</fullName>
    </recommendedName>
</protein>
<evidence type="ECO:0000256" key="2">
    <source>
        <dbReference type="SAM" id="Phobius"/>
    </source>
</evidence>
<dbReference type="EMBL" id="PTPX01000020">
    <property type="protein sequence ID" value="RAL17920.1"/>
    <property type="molecule type" value="Genomic_DNA"/>
</dbReference>
<dbReference type="RefSeq" id="WP_111750839.1">
    <property type="nucleotide sequence ID" value="NZ_PTPX01000020.1"/>
</dbReference>
<reference evidence="4" key="1">
    <citation type="submission" date="2018-02" db="EMBL/GenBank/DDBJ databases">
        <title>Glaesserella australis sp. nov., isolated from the lungs of pigs.</title>
        <authorList>
            <person name="Turni C."/>
            <person name="Christensen H."/>
        </authorList>
    </citation>
    <scope>NUCLEOTIDE SEQUENCE [LARGE SCALE GENOMIC DNA]</scope>
    <source>
        <strain evidence="4">HS4635</strain>
    </source>
</reference>
<name>A0A328BYM3_9PAST</name>
<evidence type="ECO:0008006" key="5">
    <source>
        <dbReference type="Google" id="ProtNLM"/>
    </source>
</evidence>
<keyword evidence="2" id="KW-1133">Transmembrane helix</keyword>
<evidence type="ECO:0000313" key="3">
    <source>
        <dbReference type="EMBL" id="RAL17920.1"/>
    </source>
</evidence>
<feature type="compositionally biased region" description="Basic and acidic residues" evidence="1">
    <location>
        <begin position="85"/>
        <end position="107"/>
    </location>
</feature>
<evidence type="ECO:0000256" key="1">
    <source>
        <dbReference type="SAM" id="MobiDB-lite"/>
    </source>
</evidence>
<dbReference type="Pfam" id="PF10883">
    <property type="entry name" value="DUF2681"/>
    <property type="match status" value="1"/>
</dbReference>
<sequence>MIVDQIIPLAVLAGSVVSFVGYKSWQVSRERKKNAQLTAENAQKQAEIQAQKTEIKNVQIKQKNQDDVKRSNASTVDQRLHAHGYFRDDDRLHGIRADLPKSSRYDGDEASSAGSQSDL</sequence>
<gene>
    <name evidence="3" type="ORF">C5N92_10700</name>
</gene>
<dbReference type="InterPro" id="IPR020274">
    <property type="entry name" value="Uncharacterised_HI1496"/>
</dbReference>
<feature type="region of interest" description="Disordered" evidence="1">
    <location>
        <begin position="60"/>
        <end position="119"/>
    </location>
</feature>